<keyword evidence="10 17" id="KW-0249">Electron transport</keyword>
<comment type="similarity">
    <text evidence="3 17">Belongs to the complex I subunit 4 family.</text>
</comment>
<dbReference type="InterPro" id="IPR003918">
    <property type="entry name" value="NADH_UbQ_OxRdtase"/>
</dbReference>
<organism evidence="20">
    <name type="scientific">Maja crispata</name>
    <dbReference type="NCBI Taxonomy" id="471962"/>
    <lineage>
        <taxon>Eukaryota</taxon>
        <taxon>Metazoa</taxon>
        <taxon>Ecdysozoa</taxon>
        <taxon>Arthropoda</taxon>
        <taxon>Crustacea</taxon>
        <taxon>Multicrustacea</taxon>
        <taxon>Malacostraca</taxon>
        <taxon>Eumalacostraca</taxon>
        <taxon>Eucarida</taxon>
        <taxon>Decapoda</taxon>
        <taxon>Pleocyemata</taxon>
        <taxon>Brachyura</taxon>
        <taxon>Eubrachyura</taxon>
        <taxon>Majoidea</taxon>
        <taxon>Majidae</taxon>
        <taxon>Maja</taxon>
    </lineage>
</organism>
<dbReference type="AlphaFoldDB" id="A0A343E790"/>
<keyword evidence="6 17" id="KW-0813">Transport</keyword>
<feature type="domain" description="NADH:quinone oxidoreductase/Mrp antiporter transmembrane" evidence="18">
    <location>
        <begin position="106"/>
        <end position="390"/>
    </location>
</feature>
<feature type="transmembrane region" description="Helical" evidence="17">
    <location>
        <begin position="381"/>
        <end position="401"/>
    </location>
</feature>
<evidence type="ECO:0000256" key="14">
    <source>
        <dbReference type="ARBA" id="ARBA00023128"/>
    </source>
</evidence>
<proteinExistence type="inferred from homology"/>
<feature type="domain" description="NADH:ubiquinone oxidoreductase chain 4 N-terminal" evidence="19">
    <location>
        <begin position="1"/>
        <end position="100"/>
    </location>
</feature>
<comment type="function">
    <text evidence="1">Core subunit of the mitochondrial membrane respiratory chain NADH dehydrogenase (Complex I) that is believed to belong to the minimal assembly required for catalysis. Complex I functions in the transfer of electrons from NADH to the respiratory chain. The immediate electron acceptor for the enzyme is believed to be ubiquinone.</text>
</comment>
<dbReference type="PANTHER" id="PTHR43507:SF20">
    <property type="entry name" value="NADH-UBIQUINONE OXIDOREDUCTASE CHAIN 4"/>
    <property type="match status" value="1"/>
</dbReference>
<dbReference type="GO" id="GO:0042773">
    <property type="term" value="P:ATP synthesis coupled electron transport"/>
    <property type="evidence" value="ECO:0007669"/>
    <property type="project" value="InterPro"/>
</dbReference>
<dbReference type="Pfam" id="PF00361">
    <property type="entry name" value="Proton_antipo_M"/>
    <property type="match status" value="1"/>
</dbReference>
<evidence type="ECO:0000256" key="17">
    <source>
        <dbReference type="RuleBase" id="RU003297"/>
    </source>
</evidence>
<evidence type="ECO:0000256" key="11">
    <source>
        <dbReference type="ARBA" id="ARBA00022989"/>
    </source>
</evidence>
<keyword evidence="8 17" id="KW-0812">Transmembrane</keyword>
<evidence type="ECO:0000256" key="2">
    <source>
        <dbReference type="ARBA" id="ARBA00004225"/>
    </source>
</evidence>
<feature type="transmembrane region" description="Helical" evidence="17">
    <location>
        <begin position="273"/>
        <end position="295"/>
    </location>
</feature>
<dbReference type="GO" id="GO:0015990">
    <property type="term" value="P:electron transport coupled proton transport"/>
    <property type="evidence" value="ECO:0007669"/>
    <property type="project" value="TreeGrafter"/>
</dbReference>
<feature type="transmembrane region" description="Helical" evidence="17">
    <location>
        <begin position="80"/>
        <end position="101"/>
    </location>
</feature>
<keyword evidence="11 17" id="KW-1133">Transmembrane helix</keyword>
<feature type="transmembrane region" description="Helical" evidence="17">
    <location>
        <begin position="107"/>
        <end position="129"/>
    </location>
</feature>
<keyword evidence="15 17" id="KW-0472">Membrane</keyword>
<dbReference type="GO" id="GO:0008137">
    <property type="term" value="F:NADH dehydrogenase (ubiquinone) activity"/>
    <property type="evidence" value="ECO:0007669"/>
    <property type="project" value="UniProtKB-UniRule"/>
</dbReference>
<sequence>MLKLFLPLILLMKFVKNWSSFQIGLLMMSFLTGSLVYQNFFFGSLGFSLGMDNISFLMILLSVWIMNLVILASQGVKNKLNFSSGFILTNLMLLIFLFLTFSVTEYMYFYVSFEMSLIPTLILIMGWGYQPERIQAGVYMLFYTLFFSLPLLGSLLIIYGNEGSLMMLSMSSLNSNGMLSEIWYLITIMAFLVKLPMYVFHLWLPKAHVEAPVAGSMILAGVLLKLGGYGLIRVLVLFQTISKENSWVWVSFGLIGGTLVSLMCLRQIDIKSLIAYSSVAHMGLVLCGIMVFSWWGLSGAVIVMIGHGLCSSGLFCLANIVYERLGSRSLLIGKGLLSFMPSMGLWWFLLSVCNMASPPSLNLLGEINLIISLVMWEKITSLGLVTLSFFSASYVLYMYSLSQHGLFYNGLYSCCSGKMQEYLVLFLHWFPLNVLILNSNLLSVSSPKDYSNYKAKA</sequence>
<evidence type="ECO:0000256" key="3">
    <source>
        <dbReference type="ARBA" id="ARBA00009025"/>
    </source>
</evidence>
<gene>
    <name evidence="20" type="primary">nad4</name>
</gene>
<evidence type="ECO:0000259" key="18">
    <source>
        <dbReference type="Pfam" id="PF00361"/>
    </source>
</evidence>
<evidence type="ECO:0000313" key="20">
    <source>
        <dbReference type="EMBL" id="ASF62438.1"/>
    </source>
</evidence>
<feature type="transmembrane region" description="Helical" evidence="17">
    <location>
        <begin position="247"/>
        <end position="266"/>
    </location>
</feature>
<evidence type="ECO:0000256" key="10">
    <source>
        <dbReference type="ARBA" id="ARBA00022982"/>
    </source>
</evidence>
<keyword evidence="7 17" id="KW-0679">Respiratory chain</keyword>
<evidence type="ECO:0000256" key="4">
    <source>
        <dbReference type="ARBA" id="ARBA00012944"/>
    </source>
</evidence>
<keyword evidence="13 17" id="KW-0830">Ubiquinone</keyword>
<dbReference type="InterPro" id="IPR001750">
    <property type="entry name" value="ND/Mrp_TM"/>
</dbReference>
<evidence type="ECO:0000256" key="8">
    <source>
        <dbReference type="ARBA" id="ARBA00022692"/>
    </source>
</evidence>
<reference evidence="20" key="1">
    <citation type="journal article" date="2017" name="Sci. Rep.">
        <title>The highly rearranged mitochondrial genomes of the crabs Maja crispata and Maja squinado (Majidae) and gene order evolution in Brachyura.</title>
        <authorList>
            <person name="Basso A."/>
            <person name="Babbucci M."/>
            <person name="Pauletto M."/>
            <person name="Riginella E."/>
            <person name="Patarnello T."/>
            <person name="Negrisolo E."/>
        </authorList>
    </citation>
    <scope>NUCLEOTIDE SEQUENCE</scope>
</reference>
<comment type="catalytic activity">
    <reaction evidence="16 17">
        <text>a ubiquinone + NADH + 5 H(+)(in) = a ubiquinol + NAD(+) + 4 H(+)(out)</text>
        <dbReference type="Rhea" id="RHEA:29091"/>
        <dbReference type="Rhea" id="RHEA-COMP:9565"/>
        <dbReference type="Rhea" id="RHEA-COMP:9566"/>
        <dbReference type="ChEBI" id="CHEBI:15378"/>
        <dbReference type="ChEBI" id="CHEBI:16389"/>
        <dbReference type="ChEBI" id="CHEBI:17976"/>
        <dbReference type="ChEBI" id="CHEBI:57540"/>
        <dbReference type="ChEBI" id="CHEBI:57945"/>
        <dbReference type="EC" id="7.1.1.2"/>
    </reaction>
</comment>
<evidence type="ECO:0000256" key="9">
    <source>
        <dbReference type="ARBA" id="ARBA00022967"/>
    </source>
</evidence>
<name>A0A343E790_9EUCA</name>
<evidence type="ECO:0000256" key="7">
    <source>
        <dbReference type="ARBA" id="ARBA00022660"/>
    </source>
</evidence>
<evidence type="ECO:0000256" key="16">
    <source>
        <dbReference type="ARBA" id="ARBA00049551"/>
    </source>
</evidence>
<dbReference type="PRINTS" id="PR01437">
    <property type="entry name" value="NUOXDRDTASE4"/>
</dbReference>
<dbReference type="EMBL" id="KY650651">
    <property type="protein sequence ID" value="ASF62438.1"/>
    <property type="molecule type" value="Genomic_DNA"/>
</dbReference>
<evidence type="ECO:0000256" key="6">
    <source>
        <dbReference type="ARBA" id="ARBA00022448"/>
    </source>
</evidence>
<keyword evidence="12 17" id="KW-0520">NAD</keyword>
<evidence type="ECO:0000259" key="19">
    <source>
        <dbReference type="Pfam" id="PF01059"/>
    </source>
</evidence>
<comment type="subcellular location">
    <subcellularLocation>
        <location evidence="2 17">Mitochondrion membrane</location>
        <topology evidence="2 17">Multi-pass membrane protein</topology>
    </subcellularLocation>
</comment>
<feature type="transmembrane region" description="Helical" evidence="17">
    <location>
        <begin position="141"/>
        <end position="162"/>
    </location>
</feature>
<dbReference type="GO" id="GO:0003954">
    <property type="term" value="F:NADH dehydrogenase activity"/>
    <property type="evidence" value="ECO:0007669"/>
    <property type="project" value="TreeGrafter"/>
</dbReference>
<feature type="transmembrane region" description="Helical" evidence="17">
    <location>
        <begin position="216"/>
        <end position="241"/>
    </location>
</feature>
<dbReference type="GO" id="GO:0031966">
    <property type="term" value="C:mitochondrial membrane"/>
    <property type="evidence" value="ECO:0007669"/>
    <property type="project" value="UniProtKB-SubCell"/>
</dbReference>
<feature type="transmembrane region" description="Helical" evidence="17">
    <location>
        <begin position="21"/>
        <end position="42"/>
    </location>
</feature>
<keyword evidence="14 17" id="KW-0496">Mitochondrion</keyword>
<feature type="transmembrane region" description="Helical" evidence="17">
    <location>
        <begin position="422"/>
        <end position="442"/>
    </location>
</feature>
<evidence type="ECO:0000256" key="5">
    <source>
        <dbReference type="ARBA" id="ARBA00021006"/>
    </source>
</evidence>
<evidence type="ECO:0000256" key="15">
    <source>
        <dbReference type="ARBA" id="ARBA00023136"/>
    </source>
</evidence>
<comment type="function">
    <text evidence="17">Core subunit of the mitochondrial membrane respiratory chain NADH dehydrogenase (Complex I) which catalyzes electron transfer from NADH through the respiratory chain, using ubiquinone as an electron acceptor. Essential for the catalytic activity and assembly of complex I.</text>
</comment>
<evidence type="ECO:0000256" key="12">
    <source>
        <dbReference type="ARBA" id="ARBA00023027"/>
    </source>
</evidence>
<accession>A0A343E790</accession>
<feature type="transmembrane region" description="Helical" evidence="17">
    <location>
        <begin position="54"/>
        <end position="73"/>
    </location>
</feature>
<dbReference type="EC" id="7.1.1.2" evidence="4 17"/>
<evidence type="ECO:0000256" key="1">
    <source>
        <dbReference type="ARBA" id="ARBA00003257"/>
    </source>
</evidence>
<dbReference type="Pfam" id="PF01059">
    <property type="entry name" value="Oxidored_q5_N"/>
    <property type="match status" value="1"/>
</dbReference>
<feature type="transmembrane region" description="Helical" evidence="17">
    <location>
        <begin position="301"/>
        <end position="322"/>
    </location>
</feature>
<dbReference type="InterPro" id="IPR000260">
    <property type="entry name" value="NADH4_N"/>
</dbReference>
<geneLocation type="mitochondrion" evidence="20"/>
<keyword evidence="9" id="KW-1278">Translocase</keyword>
<dbReference type="PANTHER" id="PTHR43507">
    <property type="entry name" value="NADH-UBIQUINONE OXIDOREDUCTASE CHAIN 4"/>
    <property type="match status" value="1"/>
</dbReference>
<feature type="transmembrane region" description="Helical" evidence="17">
    <location>
        <begin position="182"/>
        <end position="204"/>
    </location>
</feature>
<dbReference type="GO" id="GO:0048039">
    <property type="term" value="F:ubiquinone binding"/>
    <property type="evidence" value="ECO:0007669"/>
    <property type="project" value="TreeGrafter"/>
</dbReference>
<evidence type="ECO:0000256" key="13">
    <source>
        <dbReference type="ARBA" id="ARBA00023075"/>
    </source>
</evidence>
<protein>
    <recommendedName>
        <fullName evidence="5 17">NADH-ubiquinone oxidoreductase chain 4</fullName>
        <ecNumber evidence="4 17">7.1.1.2</ecNumber>
    </recommendedName>
</protein>